<dbReference type="InterPro" id="IPR003171">
    <property type="entry name" value="Mehydrof_redctse-like"/>
</dbReference>
<dbReference type="PANTHER" id="PTHR45754">
    <property type="entry name" value="METHYLENETETRAHYDROFOLATE REDUCTASE"/>
    <property type="match status" value="1"/>
</dbReference>
<evidence type="ECO:0000313" key="10">
    <source>
        <dbReference type="Proteomes" id="UP000198348"/>
    </source>
</evidence>
<evidence type="ECO:0000256" key="3">
    <source>
        <dbReference type="ARBA" id="ARBA00006743"/>
    </source>
</evidence>
<dbReference type="OrthoDB" id="9812555at2"/>
<dbReference type="Gene3D" id="3.20.20.220">
    <property type="match status" value="1"/>
</dbReference>
<dbReference type="EMBL" id="FZNW01000003">
    <property type="protein sequence ID" value="SNR35021.1"/>
    <property type="molecule type" value="Genomic_DNA"/>
</dbReference>
<dbReference type="Proteomes" id="UP000198348">
    <property type="component" value="Unassembled WGS sequence"/>
</dbReference>
<keyword evidence="5 8" id="KW-0274">FAD</keyword>
<dbReference type="RefSeq" id="WP_089299925.1">
    <property type="nucleotide sequence ID" value="NZ_FZNW01000003.1"/>
</dbReference>
<dbReference type="UniPathway" id="UPA00193"/>
<comment type="catalytic activity">
    <reaction evidence="7">
        <text>(6S)-5-methyl-5,6,7,8-tetrahydrofolate + NAD(+) = (6R)-5,10-methylene-5,6,7,8-tetrahydrofolate + NADH + H(+)</text>
        <dbReference type="Rhea" id="RHEA:19821"/>
        <dbReference type="ChEBI" id="CHEBI:15378"/>
        <dbReference type="ChEBI" id="CHEBI:15636"/>
        <dbReference type="ChEBI" id="CHEBI:18608"/>
        <dbReference type="ChEBI" id="CHEBI:57540"/>
        <dbReference type="ChEBI" id="CHEBI:57945"/>
        <dbReference type="EC" id="1.5.1.54"/>
    </reaction>
    <physiologicalReaction direction="right-to-left" evidence="7">
        <dbReference type="Rhea" id="RHEA:19823"/>
    </physiologicalReaction>
</comment>
<evidence type="ECO:0000256" key="8">
    <source>
        <dbReference type="RuleBase" id="RU003862"/>
    </source>
</evidence>
<evidence type="ECO:0000313" key="9">
    <source>
        <dbReference type="EMBL" id="SNR35021.1"/>
    </source>
</evidence>
<keyword evidence="4 8" id="KW-0285">Flavoprotein</keyword>
<dbReference type="GO" id="GO:0035999">
    <property type="term" value="P:tetrahydrofolate interconversion"/>
    <property type="evidence" value="ECO:0007669"/>
    <property type="project" value="UniProtKB-UniPathway"/>
</dbReference>
<dbReference type="GO" id="GO:0005829">
    <property type="term" value="C:cytosol"/>
    <property type="evidence" value="ECO:0007669"/>
    <property type="project" value="TreeGrafter"/>
</dbReference>
<dbReference type="Pfam" id="PF02219">
    <property type="entry name" value="MTHFR"/>
    <property type="match status" value="1"/>
</dbReference>
<keyword evidence="10" id="KW-1185">Reference proteome</keyword>
<evidence type="ECO:0000256" key="1">
    <source>
        <dbReference type="ARBA" id="ARBA00001974"/>
    </source>
</evidence>
<evidence type="ECO:0000256" key="5">
    <source>
        <dbReference type="ARBA" id="ARBA00022827"/>
    </source>
</evidence>
<comment type="cofactor">
    <cofactor evidence="1 8">
        <name>FAD</name>
        <dbReference type="ChEBI" id="CHEBI:57692"/>
    </cofactor>
</comment>
<gene>
    <name evidence="9" type="ORF">SAMN06265360_10345</name>
</gene>
<comment type="similarity">
    <text evidence="3 8">Belongs to the methylenetetrahydrofolate reductase family.</text>
</comment>
<dbReference type="PANTHER" id="PTHR45754:SF3">
    <property type="entry name" value="METHYLENETETRAHYDROFOLATE REDUCTASE (NADPH)"/>
    <property type="match status" value="1"/>
</dbReference>
<evidence type="ECO:0000256" key="7">
    <source>
        <dbReference type="ARBA" id="ARBA00048628"/>
    </source>
</evidence>
<evidence type="ECO:0000256" key="4">
    <source>
        <dbReference type="ARBA" id="ARBA00022630"/>
    </source>
</evidence>
<reference evidence="9 10" key="1">
    <citation type="submission" date="2017-06" db="EMBL/GenBank/DDBJ databases">
        <authorList>
            <person name="Kim H.J."/>
            <person name="Triplett B.A."/>
        </authorList>
    </citation>
    <scope>NUCLEOTIDE SEQUENCE [LARGE SCALE GENOMIC DNA]</scope>
    <source>
        <strain evidence="9 10">DSM 45207</strain>
    </source>
</reference>
<dbReference type="InterPro" id="IPR029041">
    <property type="entry name" value="FAD-linked_oxidoreductase-like"/>
</dbReference>
<sequence>MARTDSRPRRRRAVAGLLDQPRYEVMPLSNVFDEVGCLPRGAVVTVTSSPHKGADATIDLAVRLAGHGVRPVPHLAARQVRDRVELAGFLHRLEAAGIDDVFVVGGDAREPAGEFGDGLALLEAMDSIGHRFDHIGIPSYPDGHHAIDDGRLWAALQAKQRYATYTVTQMCFDAAAISRFTLALRRHGITLPIYAGIPGVVDMAKLLRVSLRIGVGDSLRFARGNKAASRRLLTPRGYRPDALVRKLGAHVHDGKAELAGLHIYTFNHIDATVRWMQTARRKVAS</sequence>
<protein>
    <recommendedName>
        <fullName evidence="8">Methylenetetrahydrofolate reductase</fullName>
    </recommendedName>
</protein>
<organism evidence="9 10">
    <name type="scientific">Haloechinothrix alba</name>
    <dbReference type="NCBI Taxonomy" id="664784"/>
    <lineage>
        <taxon>Bacteria</taxon>
        <taxon>Bacillati</taxon>
        <taxon>Actinomycetota</taxon>
        <taxon>Actinomycetes</taxon>
        <taxon>Pseudonocardiales</taxon>
        <taxon>Pseudonocardiaceae</taxon>
        <taxon>Haloechinothrix</taxon>
    </lineage>
</organism>
<evidence type="ECO:0000256" key="2">
    <source>
        <dbReference type="ARBA" id="ARBA00004777"/>
    </source>
</evidence>
<dbReference type="GO" id="GO:0071949">
    <property type="term" value="F:FAD binding"/>
    <property type="evidence" value="ECO:0007669"/>
    <property type="project" value="TreeGrafter"/>
</dbReference>
<name>A0A238VLF6_9PSEU</name>
<evidence type="ECO:0000256" key="6">
    <source>
        <dbReference type="ARBA" id="ARBA00023002"/>
    </source>
</evidence>
<dbReference type="GO" id="GO:0106312">
    <property type="term" value="F:methylenetetrahydrofolate reductase (NADH) activity"/>
    <property type="evidence" value="ECO:0007669"/>
    <property type="project" value="UniProtKB-EC"/>
</dbReference>
<keyword evidence="6 8" id="KW-0560">Oxidoreductase</keyword>
<accession>A0A238VLF6</accession>
<comment type="pathway">
    <text evidence="2 8">One-carbon metabolism; tetrahydrofolate interconversion.</text>
</comment>
<dbReference type="AlphaFoldDB" id="A0A238VLF6"/>
<dbReference type="GO" id="GO:0009086">
    <property type="term" value="P:methionine biosynthetic process"/>
    <property type="evidence" value="ECO:0007669"/>
    <property type="project" value="TreeGrafter"/>
</dbReference>
<dbReference type="SUPFAM" id="SSF51730">
    <property type="entry name" value="FAD-linked oxidoreductase"/>
    <property type="match status" value="1"/>
</dbReference>
<proteinExistence type="inferred from homology"/>